<accession>A0A1V9ZM71</accession>
<gene>
    <name evidence="1" type="ORF">ACHHYP_07371</name>
</gene>
<dbReference type="SUPFAM" id="SSF52266">
    <property type="entry name" value="SGNH hydrolase"/>
    <property type="match status" value="1"/>
</dbReference>
<dbReference type="Gene3D" id="1.25.40.10">
    <property type="entry name" value="Tetratricopeptide repeat domain"/>
    <property type="match status" value="1"/>
</dbReference>
<name>A0A1V9ZM71_ACHHY</name>
<comment type="caution">
    <text evidence="1">The sequence shown here is derived from an EMBL/GenBank/DDBJ whole genome shotgun (WGS) entry which is preliminary data.</text>
</comment>
<organism evidence="1 2">
    <name type="scientific">Achlya hypogyna</name>
    <name type="common">Oomycete</name>
    <name type="synonym">Protoachlya hypogyna</name>
    <dbReference type="NCBI Taxonomy" id="1202772"/>
    <lineage>
        <taxon>Eukaryota</taxon>
        <taxon>Sar</taxon>
        <taxon>Stramenopiles</taxon>
        <taxon>Oomycota</taxon>
        <taxon>Saprolegniomycetes</taxon>
        <taxon>Saprolegniales</taxon>
        <taxon>Achlyaceae</taxon>
        <taxon>Achlya</taxon>
    </lineage>
</organism>
<dbReference type="SUPFAM" id="SSF48452">
    <property type="entry name" value="TPR-like"/>
    <property type="match status" value="1"/>
</dbReference>
<reference evidence="1 2" key="1">
    <citation type="journal article" date="2014" name="Genome Biol. Evol.">
        <title>The secreted proteins of Achlya hypogyna and Thraustotheca clavata identify the ancestral oomycete secretome and reveal gene acquisitions by horizontal gene transfer.</title>
        <authorList>
            <person name="Misner I."/>
            <person name="Blouin N."/>
            <person name="Leonard G."/>
            <person name="Richards T.A."/>
            <person name="Lane C.E."/>
        </authorList>
    </citation>
    <scope>NUCLEOTIDE SEQUENCE [LARGE SCALE GENOMIC DNA]</scope>
    <source>
        <strain evidence="1 2">ATCC 48635</strain>
    </source>
</reference>
<dbReference type="EMBL" id="JNBR01000075">
    <property type="protein sequence ID" value="OQR99083.1"/>
    <property type="molecule type" value="Genomic_DNA"/>
</dbReference>
<protein>
    <submittedName>
        <fullName evidence="1">Uncharacterized protein</fullName>
    </submittedName>
</protein>
<dbReference type="AlphaFoldDB" id="A0A1V9ZM71"/>
<evidence type="ECO:0000313" key="1">
    <source>
        <dbReference type="EMBL" id="OQR99083.1"/>
    </source>
</evidence>
<sequence length="705" mass="76902">MARIYLHCKPRPGDAVLREWTHVLKGVMTAHEALAALVAAHNTKFGTKLRPTDLLMTHGGSVVRANKKLSLLLADDACEIDVTREMPKLPPLSPKPILALAAKHKQRNEWRSAKALWTTVLKDVDPANVEAGLGLLELYMQASAWAAAKAHATTFLGTVPPAATPAYIELCLRCAQVEMQLREWPAAVARLQQLQTFVGASSLSSETEVAARVEVALARAHHARGATDTAISLVRQRLVASDETDLDAIALYSEIAMARGRPVEAMQMILKVLTGRSKDKAVQAQFAAYLAAPDGFAHLKATLDPTSASTAPAFAFLATLAKDHGAIDGCLACFETAVALAPANASYALNYVHALEVVATYNRAYAAAVAFLRMNPALRIGGLSVAAVAAALAPFPSLEAARGAHVERLTWSPRGFVQVDGAADECDLPKERLPEADWDLLALLFALVKVLFIEGCFRPLPGLLCLVEPVRARVGHHLHETTIRNEHAYYCCIAQLLCVTEPPLVPPPVLASEAIYVCGDSHTLPTAWRALPSQSLRFVPALVTGLKHWHLRPESAFYPKHNFHNVVRRLPPRARVLFLLGEIDCREGILVAVEKCRYESLDEGMTATIGIFMKVLEALVAEHRFQALIHPVVPVLNETRHLVMRYNALFRAQVDKASFCTWIDCFDNLLDARGQLRLEYALDGTHLHPAYIAQGLSAALARQLS</sequence>
<dbReference type="Gene3D" id="3.40.50.1110">
    <property type="entry name" value="SGNH hydrolase"/>
    <property type="match status" value="1"/>
</dbReference>
<keyword evidence="2" id="KW-1185">Reference proteome</keyword>
<evidence type="ECO:0000313" key="2">
    <source>
        <dbReference type="Proteomes" id="UP000243579"/>
    </source>
</evidence>
<dbReference type="Proteomes" id="UP000243579">
    <property type="component" value="Unassembled WGS sequence"/>
</dbReference>
<proteinExistence type="predicted"/>
<dbReference type="OrthoDB" id="435413at2759"/>
<dbReference type="InterPro" id="IPR036514">
    <property type="entry name" value="SGNH_hydro_sf"/>
</dbReference>
<dbReference type="InterPro" id="IPR011990">
    <property type="entry name" value="TPR-like_helical_dom_sf"/>
</dbReference>